<dbReference type="InterPro" id="IPR031127">
    <property type="entry name" value="E3_UB_ligase_RBR"/>
</dbReference>
<evidence type="ECO:0000256" key="7">
    <source>
        <dbReference type="ARBA" id="ARBA00022786"/>
    </source>
</evidence>
<keyword evidence="7" id="KW-0833">Ubl conjugation pathway</keyword>
<dbReference type="Gene3D" id="1.20.120.1750">
    <property type="match status" value="1"/>
</dbReference>
<dbReference type="AlphaFoldDB" id="A0A1R2BQ90"/>
<evidence type="ECO:0000313" key="13">
    <source>
        <dbReference type="Proteomes" id="UP000187209"/>
    </source>
</evidence>
<feature type="transmembrane region" description="Helical" evidence="10">
    <location>
        <begin position="406"/>
        <end position="433"/>
    </location>
</feature>
<dbReference type="InterPro" id="IPR044066">
    <property type="entry name" value="TRIAD_supradom"/>
</dbReference>
<dbReference type="PROSITE" id="PS51873">
    <property type="entry name" value="TRIAD"/>
    <property type="match status" value="1"/>
</dbReference>
<feature type="compositionally biased region" description="Basic and acidic residues" evidence="9">
    <location>
        <begin position="1"/>
        <end position="19"/>
    </location>
</feature>
<keyword evidence="13" id="KW-1185">Reference proteome</keyword>
<feature type="region of interest" description="Disordered" evidence="9">
    <location>
        <begin position="1"/>
        <end position="29"/>
    </location>
</feature>
<feature type="transmembrane region" description="Helical" evidence="10">
    <location>
        <begin position="363"/>
        <end position="385"/>
    </location>
</feature>
<dbReference type="SMART" id="SM00647">
    <property type="entry name" value="IBR"/>
    <property type="match status" value="2"/>
</dbReference>
<comment type="caution">
    <text evidence="12">The sequence shown here is derived from an EMBL/GenBank/DDBJ whole genome shotgun (WGS) entry which is preliminary data.</text>
</comment>
<dbReference type="InterPro" id="IPR002867">
    <property type="entry name" value="IBR_dom"/>
</dbReference>
<evidence type="ECO:0000256" key="5">
    <source>
        <dbReference type="ARBA" id="ARBA00022737"/>
    </source>
</evidence>
<dbReference type="GO" id="GO:0061630">
    <property type="term" value="F:ubiquitin protein ligase activity"/>
    <property type="evidence" value="ECO:0007669"/>
    <property type="project" value="UniProtKB-EC"/>
</dbReference>
<name>A0A1R2BQ90_9CILI</name>
<comment type="catalytic activity">
    <reaction evidence="1">
        <text>[E2 ubiquitin-conjugating enzyme]-S-ubiquitinyl-L-cysteine + [acceptor protein]-L-lysine = [E2 ubiquitin-conjugating enzyme]-L-cysteine + [acceptor protein]-N(6)-ubiquitinyl-L-lysine.</text>
        <dbReference type="EC" id="2.3.2.31"/>
    </reaction>
</comment>
<dbReference type="Gene3D" id="3.30.40.10">
    <property type="entry name" value="Zinc/RING finger domain, C3HC4 (zinc finger)"/>
    <property type="match status" value="1"/>
</dbReference>
<dbReference type="InterPro" id="IPR013083">
    <property type="entry name" value="Znf_RING/FYVE/PHD"/>
</dbReference>
<dbReference type="SUPFAM" id="SSF57850">
    <property type="entry name" value="RING/U-box"/>
    <property type="match status" value="3"/>
</dbReference>
<dbReference type="GO" id="GO:0016567">
    <property type="term" value="P:protein ubiquitination"/>
    <property type="evidence" value="ECO:0007669"/>
    <property type="project" value="InterPro"/>
</dbReference>
<keyword evidence="10" id="KW-0812">Transmembrane</keyword>
<feature type="domain" description="RING-type" evidence="11">
    <location>
        <begin position="126"/>
        <end position="325"/>
    </location>
</feature>
<gene>
    <name evidence="12" type="ORF">SteCoe_21137</name>
</gene>
<dbReference type="CDD" id="cd20336">
    <property type="entry name" value="Rcat_RBR"/>
    <property type="match status" value="1"/>
</dbReference>
<evidence type="ECO:0000313" key="12">
    <source>
        <dbReference type="EMBL" id="OMJ78962.1"/>
    </source>
</evidence>
<dbReference type="EC" id="2.3.2.31" evidence="2"/>
<evidence type="ECO:0000256" key="10">
    <source>
        <dbReference type="SAM" id="Phobius"/>
    </source>
</evidence>
<evidence type="ECO:0000256" key="3">
    <source>
        <dbReference type="ARBA" id="ARBA00022679"/>
    </source>
</evidence>
<evidence type="ECO:0000256" key="8">
    <source>
        <dbReference type="ARBA" id="ARBA00022833"/>
    </source>
</evidence>
<accession>A0A1R2BQ90</accession>
<evidence type="ECO:0000256" key="9">
    <source>
        <dbReference type="SAM" id="MobiDB-lite"/>
    </source>
</evidence>
<protein>
    <recommendedName>
        <fullName evidence="2">RBR-type E3 ubiquitin transferase</fullName>
        <ecNumber evidence="2">2.3.2.31</ecNumber>
    </recommendedName>
</protein>
<evidence type="ECO:0000259" key="11">
    <source>
        <dbReference type="PROSITE" id="PS51873"/>
    </source>
</evidence>
<keyword evidence="6" id="KW-0863">Zinc-finger</keyword>
<dbReference type="Pfam" id="PF22191">
    <property type="entry name" value="IBR_1"/>
    <property type="match status" value="1"/>
</dbReference>
<keyword evidence="5" id="KW-0677">Repeat</keyword>
<reference evidence="12 13" key="1">
    <citation type="submission" date="2016-11" db="EMBL/GenBank/DDBJ databases">
        <title>The macronuclear genome of Stentor coeruleus: a giant cell with tiny introns.</title>
        <authorList>
            <person name="Slabodnick M."/>
            <person name="Ruby J.G."/>
            <person name="Reiff S.B."/>
            <person name="Swart E.C."/>
            <person name="Gosai S."/>
            <person name="Prabakaran S."/>
            <person name="Witkowska E."/>
            <person name="Larue G.E."/>
            <person name="Fisher S."/>
            <person name="Freeman R.M."/>
            <person name="Gunawardena J."/>
            <person name="Chu W."/>
            <person name="Stover N.A."/>
            <person name="Gregory B.D."/>
            <person name="Nowacki M."/>
            <person name="Derisi J."/>
            <person name="Roy S.W."/>
            <person name="Marshall W.F."/>
            <person name="Sood P."/>
        </authorList>
    </citation>
    <scope>NUCLEOTIDE SEQUENCE [LARGE SCALE GENOMIC DNA]</scope>
    <source>
        <strain evidence="12">WM001</strain>
    </source>
</reference>
<dbReference type="OrthoDB" id="10009520at2759"/>
<dbReference type="GO" id="GO:0008270">
    <property type="term" value="F:zinc ion binding"/>
    <property type="evidence" value="ECO:0007669"/>
    <property type="project" value="UniProtKB-KW"/>
</dbReference>
<dbReference type="Proteomes" id="UP000187209">
    <property type="component" value="Unassembled WGS sequence"/>
</dbReference>
<keyword evidence="8" id="KW-0862">Zinc</keyword>
<keyword evidence="3" id="KW-0808">Transferase</keyword>
<keyword evidence="10" id="KW-0472">Membrane</keyword>
<evidence type="ECO:0000256" key="4">
    <source>
        <dbReference type="ARBA" id="ARBA00022723"/>
    </source>
</evidence>
<keyword evidence="10" id="KW-1133">Transmembrane helix</keyword>
<sequence length="436" mass="51064">MTEIRIITDDHHKRSEARHSTAPQSTPLSTLPMDEFHLIQRNMSEINIEIEDISAILSQEGLEAEHEFIRKNYKANEQGLCQICGINHVKKLSWYEMAINATSRITNFIIGFQEKFVNKFWNKAVDDKYCAICYEKYEVYWNLPLCQTSIFCNNCVKQYIEVQVTHYNILEIPCPCLNCNNFLSKSDILQFIPQDFYMKYSKILQRRLLALDPTVKFCITPDCEGIIIGSSSDPHKSCTICNMEMCFICGKPWHEGKTCEEEENFEYEGWELGKNVKRCPKCSYKIEKNEGCNHMICIMCKSEFCWLCGIRWYLGHNQNQCVTVKEFIKWTDEVAPLIVQQINQPEVQENNNRKMIMIEILKFFMLLLFPLTIAIFIIFGPAYFASRNVYRSYYYKSRAFRNTMTVIVFILAFIFTPVFYAVVVPTCPCWTIAQLP</sequence>
<dbReference type="Pfam" id="PF01485">
    <property type="entry name" value="IBR"/>
    <property type="match status" value="1"/>
</dbReference>
<evidence type="ECO:0000256" key="1">
    <source>
        <dbReference type="ARBA" id="ARBA00001798"/>
    </source>
</evidence>
<keyword evidence="4" id="KW-0479">Metal-binding</keyword>
<evidence type="ECO:0000256" key="2">
    <source>
        <dbReference type="ARBA" id="ARBA00012251"/>
    </source>
</evidence>
<evidence type="ECO:0000256" key="6">
    <source>
        <dbReference type="ARBA" id="ARBA00022771"/>
    </source>
</evidence>
<dbReference type="PANTHER" id="PTHR11685">
    <property type="entry name" value="RBR FAMILY RING FINGER AND IBR DOMAIN-CONTAINING"/>
    <property type="match status" value="1"/>
</dbReference>
<dbReference type="CDD" id="cd20335">
    <property type="entry name" value="BRcat_RBR"/>
    <property type="match status" value="1"/>
</dbReference>
<organism evidence="12 13">
    <name type="scientific">Stentor coeruleus</name>
    <dbReference type="NCBI Taxonomy" id="5963"/>
    <lineage>
        <taxon>Eukaryota</taxon>
        <taxon>Sar</taxon>
        <taxon>Alveolata</taxon>
        <taxon>Ciliophora</taxon>
        <taxon>Postciliodesmatophora</taxon>
        <taxon>Heterotrichea</taxon>
        <taxon>Heterotrichida</taxon>
        <taxon>Stentoridae</taxon>
        <taxon>Stentor</taxon>
    </lineage>
</organism>
<dbReference type="EMBL" id="MPUH01000495">
    <property type="protein sequence ID" value="OMJ78962.1"/>
    <property type="molecule type" value="Genomic_DNA"/>
</dbReference>
<proteinExistence type="predicted"/>